<dbReference type="AlphaFoldDB" id="A0A062V4G4"/>
<dbReference type="InterPro" id="IPR017185">
    <property type="entry name" value="UCP037373_trxn_reg"/>
</dbReference>
<organism evidence="1 2">
    <name type="scientific">Candidatus Methanoperedens nitratireducens</name>
    <dbReference type="NCBI Taxonomy" id="1392998"/>
    <lineage>
        <taxon>Archaea</taxon>
        <taxon>Methanobacteriati</taxon>
        <taxon>Methanobacteriota</taxon>
        <taxon>Stenosarchaea group</taxon>
        <taxon>Methanomicrobia</taxon>
        <taxon>Methanosarcinales</taxon>
        <taxon>ANME-2 cluster</taxon>
        <taxon>Candidatus Methanoperedentaceae</taxon>
        <taxon>Candidatus Methanoperedens</taxon>
    </lineage>
</organism>
<evidence type="ECO:0000313" key="2">
    <source>
        <dbReference type="Proteomes" id="UP000027153"/>
    </source>
</evidence>
<dbReference type="OrthoDB" id="55633at2157"/>
<accession>A0A062V4G4</accession>
<gene>
    <name evidence="1" type="ORF">ANME2D_02208</name>
</gene>
<proteinExistence type="predicted"/>
<dbReference type="PATRIC" id="fig|1392998.3.peg.2205"/>
<evidence type="ECO:0000313" key="1">
    <source>
        <dbReference type="EMBL" id="KCZ71478.1"/>
    </source>
</evidence>
<dbReference type="Proteomes" id="UP000027153">
    <property type="component" value="Unassembled WGS sequence"/>
</dbReference>
<name>A0A062V4G4_9EURY</name>
<dbReference type="InterPro" id="IPR036388">
    <property type="entry name" value="WH-like_DNA-bd_sf"/>
</dbReference>
<protein>
    <submittedName>
        <fullName evidence="1">Putative transcriptional regulator</fullName>
    </submittedName>
</protein>
<sequence>MKSLSVNVLDKADEEFADTLIELGLKRNVAKVLTYLKNVKEVTSRDLEMGSDLRQPEVSIAMRELEELGWIAEREEKKPGKGRPYKIYQLKTSIDEIIEYLENQKRKESQAMMASIKRLKELSR</sequence>
<dbReference type="PIRSF" id="PIRSF037373">
    <property type="entry name" value="UCP037373_trxn_reg"/>
    <property type="match status" value="1"/>
</dbReference>
<dbReference type="RefSeq" id="WP_048091446.1">
    <property type="nucleotide sequence ID" value="NZ_JMIY01000005.1"/>
</dbReference>
<dbReference type="GO" id="GO:0003700">
    <property type="term" value="F:DNA-binding transcription factor activity"/>
    <property type="evidence" value="ECO:0007669"/>
    <property type="project" value="InterPro"/>
</dbReference>
<keyword evidence="2" id="KW-1185">Reference proteome</keyword>
<dbReference type="Gene3D" id="1.10.10.10">
    <property type="entry name" value="Winged helix-like DNA-binding domain superfamily/Winged helix DNA-binding domain"/>
    <property type="match status" value="1"/>
</dbReference>
<dbReference type="SUPFAM" id="SSF46785">
    <property type="entry name" value="Winged helix' DNA-binding domain"/>
    <property type="match status" value="1"/>
</dbReference>
<dbReference type="EMBL" id="JMIY01000005">
    <property type="protein sequence ID" value="KCZ71478.1"/>
    <property type="molecule type" value="Genomic_DNA"/>
</dbReference>
<reference evidence="1 2" key="1">
    <citation type="journal article" date="2013" name="Nature">
        <title>Anaerobic oxidation of methane coupled to nitrate reduction in a novel archaeal lineage.</title>
        <authorList>
            <person name="Haroon M.F."/>
            <person name="Hu S."/>
            <person name="Shi Y."/>
            <person name="Imelfort M."/>
            <person name="Keller J."/>
            <person name="Hugenholtz P."/>
            <person name="Yuan Z."/>
            <person name="Tyson G.W."/>
        </authorList>
    </citation>
    <scope>NUCLEOTIDE SEQUENCE [LARGE SCALE GENOMIC DNA]</scope>
    <source>
        <strain evidence="1 2">ANME-2d</strain>
    </source>
</reference>
<dbReference type="InterPro" id="IPR036390">
    <property type="entry name" value="WH_DNA-bd_sf"/>
</dbReference>
<comment type="caution">
    <text evidence="1">The sequence shown here is derived from an EMBL/GenBank/DDBJ whole genome shotgun (WGS) entry which is preliminary data.</text>
</comment>